<keyword evidence="7 8" id="KW-0645">Protease</keyword>
<dbReference type="Gene3D" id="1.20.1250.20">
    <property type="entry name" value="MFS general substrate transporter like domains"/>
    <property type="match status" value="1"/>
</dbReference>
<keyword evidence="5" id="KW-0472">Membrane</keyword>
<evidence type="ECO:0000256" key="2">
    <source>
        <dbReference type="ARBA" id="ARBA00009172"/>
    </source>
</evidence>
<comment type="caution">
    <text evidence="7">Lacks conserved residue(s) required for the propagation of feature annotation.</text>
</comment>
<feature type="binding site" evidence="7">
    <location>
        <position position="716"/>
    </location>
    <ligand>
        <name>Zn(2+)</name>
        <dbReference type="ChEBI" id="CHEBI:29105"/>
        <note>catalytic</note>
    </ligand>
</feature>
<accession>A0A8R1U6X7</accession>
<dbReference type="Pfam" id="PF05978">
    <property type="entry name" value="UNC-93"/>
    <property type="match status" value="1"/>
</dbReference>
<dbReference type="SUPFAM" id="SSF103473">
    <property type="entry name" value="MFS general substrate transporter"/>
    <property type="match status" value="1"/>
</dbReference>
<dbReference type="GO" id="GO:0016020">
    <property type="term" value="C:membrane"/>
    <property type="evidence" value="ECO:0007669"/>
    <property type="project" value="UniProtKB-SubCell"/>
</dbReference>
<evidence type="ECO:0000256" key="4">
    <source>
        <dbReference type="ARBA" id="ARBA00022989"/>
    </source>
</evidence>
<dbReference type="InterPro" id="IPR001506">
    <property type="entry name" value="Peptidase_M12A"/>
</dbReference>
<dbReference type="AlphaFoldDB" id="A0A2A6C4S6"/>
<evidence type="ECO:0000256" key="1">
    <source>
        <dbReference type="ARBA" id="ARBA00004141"/>
    </source>
</evidence>
<dbReference type="PROSITE" id="PS00022">
    <property type="entry name" value="EGF_1"/>
    <property type="match status" value="1"/>
</dbReference>
<dbReference type="InterPro" id="IPR006026">
    <property type="entry name" value="Peptidase_Metallo"/>
</dbReference>
<dbReference type="GO" id="GO:0008270">
    <property type="term" value="F:zinc ion binding"/>
    <property type="evidence" value="ECO:0007669"/>
    <property type="project" value="UniProtKB-UniRule"/>
</dbReference>
<evidence type="ECO:0000256" key="3">
    <source>
        <dbReference type="ARBA" id="ARBA00022692"/>
    </source>
</evidence>
<dbReference type="InterPro" id="IPR024079">
    <property type="entry name" value="MetalloPept_cat_dom_sf"/>
</dbReference>
<dbReference type="EC" id="3.4.24.-" evidence="8"/>
<keyword evidence="7 8" id="KW-0378">Hydrolase</keyword>
<sequence>MYANLFDVGTFLSITPSITSTPHNSNMEVMSMSDTKSGGSNEILCSLLLGFGQMAMMTGYLGSSNVLQSVFRSVNVRDPSRIDVHAGYYGQSIIYGTYTIANLFTPTAVTLIGSKKMLFIGSSLFTLYLASFFYLNSYTFYLCAGLMGVGYAIFYSGHGAYLAEHSSRASVERNSALVLSAACWSLIAGGGVLLAASLLTPPTDNAPPTTKIYRDFSTNEIMLMFAGTASISFISNVIFCMLPSSVGTDSLVYTAPKPQLPFFKNLMVDTLMQPRILLLSFYYLSMGLFNGFTLGVFPTSFAFTKSLSSYRFLPALAMMTIGFGDVAMGLLLTFLSRRIRNFGLMYSITIGMVLLAVSFFIIFLMIPEMAFVHPTDEPSRYIEPSVALCLLVSFLIGTADACVMTARTVISAVAMPERRDQVFAVSKLYQSLSSAVMFFTAPAMTVSSFIFLLGGSCIVGTGAYFYVVSMTNCDKETMMTRLVCLFTLFSLCLSSPLGDLEKELKKEGVDLVKLHEELKHESEEVEEEFSGKETQDQLAKLRAAYHTCTNGTIDVKTELEINGDLTKDLFEGDIVLTKSVPCPTSIQSIISREQWARALDRDPNATLQRRQALTDAIKMWTPMGAPMIPYSYAVGFPEDKKPVILASLKFWEERTCVKFRVASATDKNVVEFNHNSAGCSSSVGMVGGKQTVNLGNGCFSVTVVAHEVSHAFGTLHVQSRSDRDNYVIVDTANIQQGKEHNFMKDPPYYGRLENYGIPYEFGSMQHYHEKAFSINRDKPTIYAKPQFAKYQGSMEAPRASFFDTLLINKMYKCTDKCTTKITCQNNGVQDGSNCNKCFCPKGWAGTNCEKRPDSAILTKLTANQKIKMEVVAGDKAFQEKLYVIELLVFDVPFGRTRDHSLQGHSFCGKPDETPIDSDSNQMLVWLYNEQPNALWTQIDFTLI</sequence>
<reference evidence="9" key="2">
    <citation type="submission" date="2022-06" db="UniProtKB">
        <authorList>
            <consortium name="EnsemblMetazoa"/>
        </authorList>
    </citation>
    <scope>IDENTIFICATION</scope>
    <source>
        <strain evidence="9">PS312</strain>
    </source>
</reference>
<dbReference type="SMART" id="SM00235">
    <property type="entry name" value="ZnMc"/>
    <property type="match status" value="1"/>
</dbReference>
<comment type="similarity">
    <text evidence="2">Belongs to the unc-93 family.</text>
</comment>
<keyword evidence="7 8" id="KW-0482">Metalloprotease</keyword>
<keyword evidence="7 8" id="KW-0479">Metal-binding</keyword>
<dbReference type="InterPro" id="IPR000742">
    <property type="entry name" value="EGF"/>
</dbReference>
<keyword evidence="6" id="KW-1015">Disulfide bond</keyword>
<dbReference type="SUPFAM" id="SSF55486">
    <property type="entry name" value="Metalloproteases ('zincins'), catalytic domain"/>
    <property type="match status" value="1"/>
</dbReference>
<dbReference type="Gene3D" id="3.40.390.10">
    <property type="entry name" value="Collagenase (Catalytic Domain)"/>
    <property type="match status" value="1"/>
</dbReference>
<evidence type="ECO:0000256" key="7">
    <source>
        <dbReference type="PROSITE-ProRule" id="PRU01211"/>
    </source>
</evidence>
<dbReference type="InterPro" id="IPR034035">
    <property type="entry name" value="Astacin-like_dom"/>
</dbReference>
<dbReference type="InterPro" id="IPR036259">
    <property type="entry name" value="MFS_trans_sf"/>
</dbReference>
<dbReference type="PROSITE" id="PS01186">
    <property type="entry name" value="EGF_2"/>
    <property type="match status" value="1"/>
</dbReference>
<evidence type="ECO:0000313" key="10">
    <source>
        <dbReference type="Proteomes" id="UP000005239"/>
    </source>
</evidence>
<dbReference type="PROSITE" id="PS51864">
    <property type="entry name" value="ASTACIN"/>
    <property type="match status" value="1"/>
</dbReference>
<name>A0A2A6C4S6_PRIPA</name>
<feature type="binding site" evidence="7">
    <location>
        <position position="706"/>
    </location>
    <ligand>
        <name>Zn(2+)</name>
        <dbReference type="ChEBI" id="CHEBI:29105"/>
        <note>catalytic</note>
    </ligand>
</feature>
<dbReference type="InterPro" id="IPR051617">
    <property type="entry name" value="UNC-93-like_regulator"/>
</dbReference>
<dbReference type="InterPro" id="IPR010291">
    <property type="entry name" value="Ion_channel_UNC-93"/>
</dbReference>
<comment type="subcellular location">
    <subcellularLocation>
        <location evidence="1">Membrane</location>
        <topology evidence="1">Multi-pass membrane protein</topology>
    </subcellularLocation>
</comment>
<evidence type="ECO:0000256" key="5">
    <source>
        <dbReference type="ARBA" id="ARBA00023136"/>
    </source>
</evidence>
<evidence type="ECO:0000256" key="8">
    <source>
        <dbReference type="RuleBase" id="RU361183"/>
    </source>
</evidence>
<dbReference type="PANTHER" id="PTHR23294:SF18">
    <property type="entry name" value="UNC93-LIKE PROTEIN MFSD11"/>
    <property type="match status" value="1"/>
</dbReference>
<dbReference type="GO" id="GO:0004222">
    <property type="term" value="F:metalloendopeptidase activity"/>
    <property type="evidence" value="ECO:0000318"/>
    <property type="project" value="GO_Central"/>
</dbReference>
<reference evidence="10" key="1">
    <citation type="journal article" date="2008" name="Nat. Genet.">
        <title>The Pristionchus pacificus genome provides a unique perspective on nematode lifestyle and parasitism.</title>
        <authorList>
            <person name="Dieterich C."/>
            <person name="Clifton S.W."/>
            <person name="Schuster L.N."/>
            <person name="Chinwalla A."/>
            <person name="Delehaunty K."/>
            <person name="Dinkelacker I."/>
            <person name="Fulton L."/>
            <person name="Fulton R."/>
            <person name="Godfrey J."/>
            <person name="Minx P."/>
            <person name="Mitreva M."/>
            <person name="Roeseler W."/>
            <person name="Tian H."/>
            <person name="Witte H."/>
            <person name="Yang S.P."/>
            <person name="Wilson R.K."/>
            <person name="Sommer R.J."/>
        </authorList>
    </citation>
    <scope>NUCLEOTIDE SEQUENCE [LARGE SCALE GENOMIC DNA]</scope>
    <source>
        <strain evidence="10">PS312</strain>
    </source>
</reference>
<comment type="cofactor">
    <cofactor evidence="7 8">
        <name>Zn(2+)</name>
        <dbReference type="ChEBI" id="CHEBI:29105"/>
    </cofactor>
    <text evidence="7 8">Binds 1 zinc ion per subunit.</text>
</comment>
<dbReference type="Pfam" id="PF01400">
    <property type="entry name" value="Astacin"/>
    <property type="match status" value="1"/>
</dbReference>
<dbReference type="CDD" id="cd00054">
    <property type="entry name" value="EGF_CA"/>
    <property type="match status" value="1"/>
</dbReference>
<protein>
    <recommendedName>
        <fullName evidence="8">Metalloendopeptidase</fullName>
        <ecNumber evidence="8">3.4.24.-</ecNumber>
    </recommendedName>
</protein>
<dbReference type="EnsemblMetazoa" id="PPA06105.1">
    <property type="protein sequence ID" value="PPA06105.1"/>
    <property type="gene ID" value="WBGene00095659"/>
</dbReference>
<organism evidence="9 10">
    <name type="scientific">Pristionchus pacificus</name>
    <name type="common">Parasitic nematode worm</name>
    <dbReference type="NCBI Taxonomy" id="54126"/>
    <lineage>
        <taxon>Eukaryota</taxon>
        <taxon>Metazoa</taxon>
        <taxon>Ecdysozoa</taxon>
        <taxon>Nematoda</taxon>
        <taxon>Chromadorea</taxon>
        <taxon>Rhabditida</taxon>
        <taxon>Rhabditina</taxon>
        <taxon>Diplogasteromorpha</taxon>
        <taxon>Diplogasteroidea</taxon>
        <taxon>Neodiplogasteridae</taxon>
        <taxon>Pristionchus</taxon>
    </lineage>
</organism>
<evidence type="ECO:0000313" key="9">
    <source>
        <dbReference type="EnsemblMetazoa" id="PPA06105.1"/>
    </source>
</evidence>
<dbReference type="GO" id="GO:0006508">
    <property type="term" value="P:proteolysis"/>
    <property type="evidence" value="ECO:0007669"/>
    <property type="project" value="UniProtKB-KW"/>
</dbReference>
<dbReference type="Proteomes" id="UP000005239">
    <property type="component" value="Unassembled WGS sequence"/>
</dbReference>
<keyword evidence="7 8" id="KW-0862">Zinc</keyword>
<dbReference type="FunFam" id="3.40.390.10:FF:000057">
    <property type="entry name" value="Zinc metalloproteinase"/>
    <property type="match status" value="1"/>
</dbReference>
<proteinExistence type="inferred from homology"/>
<gene>
    <name evidence="9" type="primary">WBGene00095659</name>
</gene>
<keyword evidence="3" id="KW-0812">Transmembrane</keyword>
<accession>A0A2A6C4S6</accession>
<dbReference type="PRINTS" id="PR00480">
    <property type="entry name" value="ASTACIN"/>
</dbReference>
<dbReference type="PANTHER" id="PTHR23294">
    <property type="entry name" value="ET TRANSLATION PRODUCT-RELATED"/>
    <property type="match status" value="1"/>
</dbReference>
<dbReference type="GO" id="GO:0005615">
    <property type="term" value="C:extracellular space"/>
    <property type="evidence" value="ECO:0000318"/>
    <property type="project" value="GO_Central"/>
</dbReference>
<keyword evidence="10" id="KW-1185">Reference proteome</keyword>
<keyword evidence="4" id="KW-1133">Transmembrane helix</keyword>
<feature type="binding site" evidence="7">
    <location>
        <position position="710"/>
    </location>
    <ligand>
        <name>Zn(2+)</name>
        <dbReference type="ChEBI" id="CHEBI:29105"/>
        <note>catalytic</note>
    </ligand>
</feature>
<feature type="active site" evidence="7">
    <location>
        <position position="707"/>
    </location>
</feature>
<dbReference type="CDD" id="cd04280">
    <property type="entry name" value="ZnMc_astacin_like"/>
    <property type="match status" value="1"/>
</dbReference>
<evidence type="ECO:0000256" key="6">
    <source>
        <dbReference type="ARBA" id="ARBA00023157"/>
    </source>
</evidence>